<dbReference type="Proteomes" id="UP000037923">
    <property type="component" value="Unassembled WGS sequence"/>
</dbReference>
<organism evidence="3 4">
    <name type="scientific">Leptomonas pyrrhocoris</name>
    <name type="common">Firebug parasite</name>
    <dbReference type="NCBI Taxonomy" id="157538"/>
    <lineage>
        <taxon>Eukaryota</taxon>
        <taxon>Discoba</taxon>
        <taxon>Euglenozoa</taxon>
        <taxon>Kinetoplastea</taxon>
        <taxon>Metakinetoplastina</taxon>
        <taxon>Trypanosomatida</taxon>
        <taxon>Trypanosomatidae</taxon>
        <taxon>Leishmaniinae</taxon>
        <taxon>Leptomonas</taxon>
    </lineage>
</organism>
<dbReference type="GeneID" id="26910246"/>
<dbReference type="OMA" id="GLDCYVW"/>
<dbReference type="InterPro" id="IPR021757">
    <property type="entry name" value="Ribosomal_mL46_N"/>
</dbReference>
<dbReference type="OrthoDB" id="194611at2759"/>
<evidence type="ECO:0000313" key="2">
    <source>
        <dbReference type="EMBL" id="KPA73247.1"/>
    </source>
</evidence>
<reference evidence="3 4" key="1">
    <citation type="submission" date="2015-07" db="EMBL/GenBank/DDBJ databases">
        <title>High-quality genome of monoxenous trypanosomatid Leptomonas pyrrhocoris.</title>
        <authorList>
            <person name="Flegontov P."/>
            <person name="Butenko A."/>
            <person name="Firsov S."/>
            <person name="Vlcek C."/>
            <person name="Logacheva M.D."/>
            <person name="Field M."/>
            <person name="Filatov D."/>
            <person name="Flegontova O."/>
            <person name="Gerasimov E."/>
            <person name="Jackson A.P."/>
            <person name="Kelly S."/>
            <person name="Opperdoes F."/>
            <person name="O'Reilly A."/>
            <person name="Votypka J."/>
            <person name="Yurchenko V."/>
            <person name="Lukes J."/>
        </authorList>
    </citation>
    <scope>NUCLEOTIDE SEQUENCE [LARGE SCALE GENOMIC DNA]</scope>
    <source>
        <strain evidence="3">H10</strain>
    </source>
</reference>
<dbReference type="VEuPathDB" id="TriTrypDB:LpyrH10_38_0050"/>
<dbReference type="FunFam" id="3.90.79.10:FF:000088">
    <property type="entry name" value="Mitochondrial ribosomal protein L17"/>
    <property type="match status" value="1"/>
</dbReference>
<dbReference type="EMBL" id="LGTL01000038">
    <property type="protein sequence ID" value="KPA73247.1"/>
    <property type="molecule type" value="Genomic_DNA"/>
</dbReference>
<dbReference type="Pfam" id="PF11788">
    <property type="entry name" value="MRP-L46"/>
    <property type="match status" value="1"/>
</dbReference>
<sequence length="292" mass="33329">MRLFCSRKLAPAALATATMTPRRAFHAQHRTPVLPQVHVADPLPSQCVHVGYLIHRNQIVKHTPHPLEVEMGYLLEREHQRYSRHESTESATAFFASRGQSMDVLNRTDASQIRGNFFGLELYQDATKVILQRYSPEKRVAAADAWSPSALSDHPPPRHTLHRKMDDFLYLIVQEAESGKWAIPHTARKDDESLRMTVDRALSSHNADGLECFLWSNAPQATVVLEEENTRLFVYSATYLSGRPRFDLFEPKPQDHAWVTRQELLQYSDTFKSTELLKALMDISADSTFESS</sequence>
<protein>
    <recommendedName>
        <fullName evidence="1">Large ribosomal subunit protein mL46 N-terminal domain-containing protein</fullName>
    </recommendedName>
</protein>
<keyword evidence="4" id="KW-1185">Reference proteome</keyword>
<dbReference type="PANTHER" id="PTHR13124:SF12">
    <property type="entry name" value="LARGE RIBOSOMAL SUBUNIT PROTEIN ML46"/>
    <property type="match status" value="1"/>
</dbReference>
<gene>
    <name evidence="3" type="ORF">ABB37_01853</name>
    <name evidence="2" type="ORF">ABB37_09966</name>
</gene>
<dbReference type="Gene3D" id="3.90.79.10">
    <property type="entry name" value="Nucleoside Triphosphate Pyrophosphohydrolase"/>
    <property type="match status" value="1"/>
</dbReference>
<evidence type="ECO:0000313" key="3">
    <source>
        <dbReference type="EMBL" id="KPA83550.1"/>
    </source>
</evidence>
<evidence type="ECO:0000259" key="1">
    <source>
        <dbReference type="Pfam" id="PF11788"/>
    </source>
</evidence>
<name>A0A0M9G6I4_LEPPY</name>
<dbReference type="GeneID" id="26902148"/>
<dbReference type="InterPro" id="IPR040008">
    <property type="entry name" value="Ribosomal_mL46"/>
</dbReference>
<proteinExistence type="predicted"/>
<dbReference type="AlphaFoldDB" id="A0A0M9G6I4"/>
<accession>A0A0M9G6I4</accession>
<evidence type="ECO:0000313" key="4">
    <source>
        <dbReference type="Proteomes" id="UP000037923"/>
    </source>
</evidence>
<dbReference type="EMBL" id="LGTL01000003">
    <property type="protein sequence ID" value="KPA83550.1"/>
    <property type="molecule type" value="Genomic_DNA"/>
</dbReference>
<dbReference type="PANTHER" id="PTHR13124">
    <property type="entry name" value="39S RIBOSOMAL PROTEIN L46, MITOCHONDRIAL PRECURSOR-RELATED"/>
    <property type="match status" value="1"/>
</dbReference>
<comment type="caution">
    <text evidence="3">The sequence shown here is derived from an EMBL/GenBank/DDBJ whole genome shotgun (WGS) entry which is preliminary data.</text>
</comment>
<dbReference type="VEuPathDB" id="TriTrypDB:LpyrH10_03_0040"/>
<dbReference type="RefSeq" id="XP_015651686.1">
    <property type="nucleotide sequence ID" value="XM_015809646.1"/>
</dbReference>
<dbReference type="GO" id="GO:0003735">
    <property type="term" value="F:structural constituent of ribosome"/>
    <property type="evidence" value="ECO:0007669"/>
    <property type="project" value="InterPro"/>
</dbReference>
<feature type="domain" description="Large ribosomal subunit protein mL46 N-terminal" evidence="1">
    <location>
        <begin position="48"/>
        <end position="144"/>
    </location>
</feature>
<dbReference type="RefSeq" id="XP_015661989.1">
    <property type="nucleotide sequence ID" value="XM_015798511.1"/>
</dbReference>
<dbReference type="GO" id="GO:0005762">
    <property type="term" value="C:mitochondrial large ribosomal subunit"/>
    <property type="evidence" value="ECO:0007669"/>
    <property type="project" value="TreeGrafter"/>
</dbReference>